<accession>A0AA85JHC4</accession>
<reference evidence="2" key="1">
    <citation type="submission" date="2022-06" db="EMBL/GenBank/DDBJ databases">
        <authorList>
            <person name="Berger JAMES D."/>
            <person name="Berger JAMES D."/>
        </authorList>
    </citation>
    <scope>NUCLEOTIDE SEQUENCE [LARGE SCALE GENOMIC DNA]</scope>
</reference>
<evidence type="ECO:0000313" key="3">
    <source>
        <dbReference type="WBParaSite" id="TREG1_30500.1"/>
    </source>
</evidence>
<evidence type="ECO:0000256" key="1">
    <source>
        <dbReference type="SAM" id="MobiDB-lite"/>
    </source>
</evidence>
<evidence type="ECO:0000313" key="2">
    <source>
        <dbReference type="Proteomes" id="UP000050795"/>
    </source>
</evidence>
<dbReference type="Proteomes" id="UP000050795">
    <property type="component" value="Unassembled WGS sequence"/>
</dbReference>
<proteinExistence type="predicted"/>
<reference evidence="3" key="2">
    <citation type="submission" date="2023-11" db="UniProtKB">
        <authorList>
            <consortium name="WormBaseParasite"/>
        </authorList>
    </citation>
    <scope>IDENTIFICATION</scope>
</reference>
<name>A0AA85JHC4_TRIRE</name>
<dbReference type="WBParaSite" id="TREG1_30500.1">
    <property type="protein sequence ID" value="TREG1_30500.1"/>
    <property type="gene ID" value="TREG1_30500"/>
</dbReference>
<dbReference type="AlphaFoldDB" id="A0AA85JHC4"/>
<feature type="region of interest" description="Disordered" evidence="1">
    <location>
        <begin position="71"/>
        <end position="112"/>
    </location>
</feature>
<keyword evidence="2" id="KW-1185">Reference proteome</keyword>
<organism evidence="2 3">
    <name type="scientific">Trichobilharzia regenti</name>
    <name type="common">Nasal bird schistosome</name>
    <dbReference type="NCBI Taxonomy" id="157069"/>
    <lineage>
        <taxon>Eukaryota</taxon>
        <taxon>Metazoa</taxon>
        <taxon>Spiralia</taxon>
        <taxon>Lophotrochozoa</taxon>
        <taxon>Platyhelminthes</taxon>
        <taxon>Trematoda</taxon>
        <taxon>Digenea</taxon>
        <taxon>Strigeidida</taxon>
        <taxon>Schistosomatoidea</taxon>
        <taxon>Schistosomatidae</taxon>
        <taxon>Trichobilharzia</taxon>
    </lineage>
</organism>
<sequence length="557" mass="60976">MERKGRKDHEAWGVRMVSGVECLCKVRVFVAPDLPALETSNSSDYEYDFLYERQVVADHEEFLKSKKHLDQTAPTPVCEAPSVQPNVPSENNSRKVVELSSRPHVSDSQSFSSCDLRPLSLSSAPPPPAAASHLVSGQILLPSILDGNLNQLPPPHISEQVGLQDSQHTGPSSEFNCAPRASASSSACTYLKDFDNGADDPFAMTELKTINELEELKKILCDSFTGGSGVPSSSSSSAVVADMLAGKDTVSACNEKPHPTNDLEVQSSVNSDNLSYSSFFSSDKTLTIDRSPETIFVQPKSYSQSHLRSIQSNTELNSGKYLHDEAILNVTPNNLLLESTKLSHKKTEISTAGLNSSFSQNIKLNALPQRPQSCSGGGRICGQRSLLSTTKHRNTASFTGNTDISLHDLKLEENLLSWATSSGFSHSHARRLLELGMKKRVFTYENLEQNKLILLNLLHTFNKLLTNFSSSGSSSSSPSSHRLSEESALVITLTFPNDLSKAQQLARLVIYLEENGFSQDIILYYIQNPHSIENAALAKLLNSLIQRTNSGHQVNNR</sequence>
<protein>
    <submittedName>
        <fullName evidence="3">Uncharacterized protein</fullName>
    </submittedName>
</protein>